<dbReference type="Proteomes" id="UP001262410">
    <property type="component" value="Unassembled WGS sequence"/>
</dbReference>
<dbReference type="EMBL" id="JAVDPW010000009">
    <property type="protein sequence ID" value="MDR6292712.1"/>
    <property type="molecule type" value="Genomic_DNA"/>
</dbReference>
<keyword evidence="4" id="KW-1185">Reference proteome</keyword>
<evidence type="ECO:0000256" key="1">
    <source>
        <dbReference type="ARBA" id="ARBA00022603"/>
    </source>
</evidence>
<dbReference type="InterPro" id="IPR029063">
    <property type="entry name" value="SAM-dependent_MTases_sf"/>
</dbReference>
<keyword evidence="1" id="KW-0489">Methyltransferase</keyword>
<dbReference type="PANTHER" id="PTHR43648:SF1">
    <property type="entry name" value="ELECTRON TRANSFER FLAVOPROTEIN BETA SUBUNIT LYSINE METHYLTRANSFERASE"/>
    <property type="match status" value="1"/>
</dbReference>
<dbReference type="Pfam" id="PF06325">
    <property type="entry name" value="PrmA"/>
    <property type="match status" value="1"/>
</dbReference>
<evidence type="ECO:0000256" key="2">
    <source>
        <dbReference type="ARBA" id="ARBA00022679"/>
    </source>
</evidence>
<dbReference type="Gene3D" id="3.40.50.150">
    <property type="entry name" value="Vaccinia Virus protein VP39"/>
    <property type="match status" value="1"/>
</dbReference>
<sequence>MISDIDAFIRANTAQARTPLLPEFLLHLATEVTPLWEATEETLRRTGLPPPYWAFAWVGGQAVARHILDTPGSVAGKRVFDFASGSGIVALAAARAGAARVVAAEIDAIAVAAIRLNAAANGCVIEADGRDLIGDALEDIDIVCAGDVCYEKPMSDRVMPWLRRLAGAGKTVLLGDPGRAYRPQDGLEEVARHQVPTSVEIEDRALREAVVWRVLPG</sequence>
<accession>A0ABU1JVR3</accession>
<gene>
    <name evidence="3" type="ORF">E9232_005252</name>
</gene>
<evidence type="ECO:0000313" key="4">
    <source>
        <dbReference type="Proteomes" id="UP001262410"/>
    </source>
</evidence>
<reference evidence="3 4" key="1">
    <citation type="submission" date="2023-07" db="EMBL/GenBank/DDBJ databases">
        <title>Sorghum-associated microbial communities from plants grown in Nebraska, USA.</title>
        <authorList>
            <person name="Schachtman D."/>
        </authorList>
    </citation>
    <scope>NUCLEOTIDE SEQUENCE [LARGE SCALE GENOMIC DNA]</scope>
    <source>
        <strain evidence="3 4">584</strain>
    </source>
</reference>
<dbReference type="RefSeq" id="WP_309799041.1">
    <property type="nucleotide sequence ID" value="NZ_JAVDPW010000009.1"/>
</dbReference>
<dbReference type="PANTHER" id="PTHR43648">
    <property type="entry name" value="ELECTRON TRANSFER FLAVOPROTEIN BETA SUBUNIT LYSINE METHYLTRANSFERASE"/>
    <property type="match status" value="1"/>
</dbReference>
<organism evidence="3 4">
    <name type="scientific">Inquilinus ginsengisoli</name>
    <dbReference type="NCBI Taxonomy" id="363840"/>
    <lineage>
        <taxon>Bacteria</taxon>
        <taxon>Pseudomonadati</taxon>
        <taxon>Pseudomonadota</taxon>
        <taxon>Alphaproteobacteria</taxon>
        <taxon>Rhodospirillales</taxon>
        <taxon>Rhodospirillaceae</taxon>
        <taxon>Inquilinus</taxon>
    </lineage>
</organism>
<name>A0ABU1JVR3_9PROT</name>
<comment type="caution">
    <text evidence="3">The sequence shown here is derived from an EMBL/GenBank/DDBJ whole genome shotgun (WGS) entry which is preliminary data.</text>
</comment>
<dbReference type="InterPro" id="IPR050078">
    <property type="entry name" value="Ribosomal_L11_MeTrfase_PrmA"/>
</dbReference>
<protein>
    <submittedName>
        <fullName evidence="3">Nicotinamide N-methyase</fullName>
    </submittedName>
</protein>
<proteinExistence type="predicted"/>
<dbReference type="SUPFAM" id="SSF53335">
    <property type="entry name" value="S-adenosyl-L-methionine-dependent methyltransferases"/>
    <property type="match status" value="1"/>
</dbReference>
<evidence type="ECO:0000313" key="3">
    <source>
        <dbReference type="EMBL" id="MDR6292712.1"/>
    </source>
</evidence>
<keyword evidence="2" id="KW-0808">Transferase</keyword>